<sequence>MESMNLDHNFEDGYTNLNDEALIGWSATCLDQTISYYVECQYNEINEDNDSNQTENG</sequence>
<reference evidence="1" key="2">
    <citation type="submission" date="2016-10" db="EMBL/GenBank/DDBJ databases">
        <authorList>
            <person name="de Groot N.N."/>
        </authorList>
    </citation>
    <scope>NUCLEOTIDE SEQUENCE</scope>
    <source>
        <strain evidence="1">J.0081</strain>
    </source>
</reference>
<accession>A0A1G4NXH7</accession>
<dbReference type="GeneID" id="30001069"/>
<organism evidence="1">
    <name type="scientific">Scinaia undulata</name>
    <dbReference type="NCBI Taxonomy" id="1884664"/>
    <lineage>
        <taxon>Eukaryota</taxon>
        <taxon>Rhodophyta</taxon>
        <taxon>Florideophyceae</taxon>
        <taxon>Nemaliophycidae</taxon>
        <taxon>Nemaliales</taxon>
        <taxon>Scinaiaceae</taxon>
        <taxon>Scinaia</taxon>
    </lineage>
</organism>
<keyword evidence="1" id="KW-0934">Plastid</keyword>
<dbReference type="AlphaFoldDB" id="A0A1G4NXH7"/>
<proteinExistence type="predicted"/>
<keyword evidence="1" id="KW-0150">Chloroplast</keyword>
<gene>
    <name evidence="1" type="primary">ORF_8</name>
    <name evidence="1" type="ORF">J0081_95</name>
</gene>
<name>A0A1G4NXH7_9FLOR</name>
<geneLocation type="chloroplast" evidence="1"/>
<reference evidence="1" key="1">
    <citation type="submission" date="2016-10" db="EMBL/GenBank/DDBJ databases">
        <title>Chloroplast genomes as a tool to resolve red algal phylogenies: a case study in the Nemaliales.</title>
        <authorList>
            <person name="Costa J.F."/>
            <person name="Lin S.M."/>
            <person name="Macaya E.C."/>
            <person name="Fernandez-Garcia C."/>
            <person name="Verbruggen H."/>
        </authorList>
    </citation>
    <scope>NUCLEOTIDE SEQUENCE</scope>
    <source>
        <strain evidence="1">J.0081</strain>
    </source>
</reference>
<protein>
    <submittedName>
        <fullName evidence="1">Uncharacterized protein</fullName>
    </submittedName>
</protein>
<evidence type="ECO:0000313" key="1">
    <source>
        <dbReference type="EMBL" id="SCW23368.1"/>
    </source>
</evidence>
<dbReference type="RefSeq" id="YP_009314913.1">
    <property type="nucleotide sequence ID" value="NC_031664.1"/>
</dbReference>
<dbReference type="EMBL" id="LT622873">
    <property type="protein sequence ID" value="SCW23368.1"/>
    <property type="molecule type" value="Genomic_DNA"/>
</dbReference>